<dbReference type="Gene3D" id="2.30.29.30">
    <property type="entry name" value="Pleckstrin-homology domain (PH domain)/Phosphotyrosine-binding domain (PTB)"/>
    <property type="match status" value="1"/>
</dbReference>
<keyword evidence="1" id="KW-0175">Coiled coil</keyword>
<feature type="coiled-coil region" evidence="1">
    <location>
        <begin position="91"/>
        <end position="118"/>
    </location>
</feature>
<dbReference type="Proteomes" id="UP000275652">
    <property type="component" value="Unassembled WGS sequence"/>
</dbReference>
<evidence type="ECO:0000259" key="2">
    <source>
        <dbReference type="PROSITE" id="PS50003"/>
    </source>
</evidence>
<gene>
    <name evidence="3" type="ORF">DYB28_013792</name>
</gene>
<organism evidence="3 4">
    <name type="scientific">Aphanomyces astaci</name>
    <name type="common">Crayfish plague agent</name>
    <dbReference type="NCBI Taxonomy" id="112090"/>
    <lineage>
        <taxon>Eukaryota</taxon>
        <taxon>Sar</taxon>
        <taxon>Stramenopiles</taxon>
        <taxon>Oomycota</taxon>
        <taxon>Saprolegniomycetes</taxon>
        <taxon>Saprolegniales</taxon>
        <taxon>Verrucalvaceae</taxon>
        <taxon>Aphanomyces</taxon>
    </lineage>
</organism>
<reference evidence="3 4" key="1">
    <citation type="journal article" date="2018" name="J. Invertebr. Pathol.">
        <title>New genotyping method for the causative agent of crayfish plague (Aphanomyces astaci) based on whole genome data.</title>
        <authorList>
            <person name="Minardi D."/>
            <person name="Studholme D.J."/>
            <person name="van der Giezen M."/>
            <person name="Pretto T."/>
            <person name="Oidtmann B."/>
        </authorList>
    </citation>
    <scope>NUCLEOTIDE SEQUENCE [LARGE SCALE GENOMIC DNA]</scope>
    <source>
        <strain evidence="3 4">KB13</strain>
    </source>
</reference>
<dbReference type="PROSITE" id="PS50003">
    <property type="entry name" value="PH_DOMAIN"/>
    <property type="match status" value="1"/>
</dbReference>
<accession>A0A9X8EDP2</accession>
<dbReference type="CDD" id="cd00821">
    <property type="entry name" value="PH"/>
    <property type="match status" value="1"/>
</dbReference>
<dbReference type="AlphaFoldDB" id="A0A9X8EDP2"/>
<feature type="non-terminal residue" evidence="3">
    <location>
        <position position="1"/>
    </location>
</feature>
<comment type="caution">
    <text evidence="3">The sequence shown here is derived from an EMBL/GenBank/DDBJ whole genome shotgun (WGS) entry which is preliminary data.</text>
</comment>
<dbReference type="EMBL" id="QUTI01006690">
    <property type="protein sequence ID" value="RLO13378.1"/>
    <property type="molecule type" value="Genomic_DNA"/>
</dbReference>
<feature type="domain" description="PH" evidence="2">
    <location>
        <begin position="152"/>
        <end position="259"/>
    </location>
</feature>
<proteinExistence type="predicted"/>
<dbReference type="InterPro" id="IPR011993">
    <property type="entry name" value="PH-like_dom_sf"/>
</dbReference>
<protein>
    <recommendedName>
        <fullName evidence="2">PH domain-containing protein</fullName>
    </recommendedName>
</protein>
<dbReference type="SUPFAM" id="SSF50729">
    <property type="entry name" value="PH domain-like"/>
    <property type="match status" value="1"/>
</dbReference>
<name>A0A9X8EDP2_APHAT</name>
<dbReference type="SMART" id="SM00233">
    <property type="entry name" value="PH"/>
    <property type="match status" value="1"/>
</dbReference>
<evidence type="ECO:0000313" key="4">
    <source>
        <dbReference type="Proteomes" id="UP000275652"/>
    </source>
</evidence>
<dbReference type="InterPro" id="IPR001849">
    <property type="entry name" value="PH_domain"/>
</dbReference>
<evidence type="ECO:0000256" key="1">
    <source>
        <dbReference type="SAM" id="Coils"/>
    </source>
</evidence>
<sequence>RQVVTSIAQTTAAGAKSKLKSQRSSIKYHLAMAQDKLAMVSQAAAAPPKPRSPQSPQDHVKMLESYIDSLKADLKVVVMHITQTADLPTVHAMHLRRRNDLKQNLRTAQDQLNAALSESRSSSHGSSSNMDDSGLVLDALMTSRMTQVYQNVSEKSGYLEWIPQTLKLFRGGRVVWARLETSGCLVWFKSPTDPKVRGMVDLAATAARSVQIAYADSNLVTISILSPGMLSNHQEIMHFRATSEQEARGWVQVLGDTVEVLASQFPHQNQLFGRNSVVY</sequence>
<evidence type="ECO:0000313" key="3">
    <source>
        <dbReference type="EMBL" id="RLO13378.1"/>
    </source>
</evidence>